<evidence type="ECO:0000256" key="1">
    <source>
        <dbReference type="SAM" id="Phobius"/>
    </source>
</evidence>
<proteinExistence type="predicted"/>
<dbReference type="Proteomes" id="UP000014803">
    <property type="component" value="Chromosome"/>
</dbReference>
<keyword evidence="1" id="KW-1133">Transmembrane helix</keyword>
<dbReference type="HOGENOM" id="CLU_3030067_0_0_7"/>
<feature type="transmembrane region" description="Helical" evidence="1">
    <location>
        <begin position="21"/>
        <end position="41"/>
    </location>
</feature>
<accession>S4YHE5</accession>
<sequence>MPVIRSMCGIAMDGGSIGNMLTSFCSICGSLGLLRVFAYIAHGTSFPKSGSLIFV</sequence>
<keyword evidence="1" id="KW-0812">Transmembrane</keyword>
<name>S4YHE5_SORCE</name>
<dbReference type="KEGG" id="scu:SCE1572_52075"/>
<evidence type="ECO:0000313" key="3">
    <source>
        <dbReference type="Proteomes" id="UP000014803"/>
    </source>
</evidence>
<protein>
    <submittedName>
        <fullName evidence="2">Uncharacterized protein</fullName>
    </submittedName>
</protein>
<reference evidence="2 3" key="1">
    <citation type="journal article" date="2013" name="Sci. Rep.">
        <title>Extraordinary expansion of a Sorangium cellulosum genome from an alkaline milieu.</title>
        <authorList>
            <person name="Han K."/>
            <person name="Li Z.F."/>
            <person name="Peng R."/>
            <person name="Zhu L.P."/>
            <person name="Zhou T."/>
            <person name="Wang L.G."/>
            <person name="Li S.G."/>
            <person name="Zhang X.B."/>
            <person name="Hu W."/>
            <person name="Wu Z.H."/>
            <person name="Qin N."/>
            <person name="Li Y.Z."/>
        </authorList>
    </citation>
    <scope>NUCLEOTIDE SEQUENCE [LARGE SCALE GENOMIC DNA]</scope>
    <source>
        <strain evidence="2 3">So0157-2</strain>
    </source>
</reference>
<keyword evidence="1" id="KW-0472">Membrane</keyword>
<dbReference type="AlphaFoldDB" id="S4YHE5"/>
<organism evidence="2 3">
    <name type="scientific">Sorangium cellulosum So0157-2</name>
    <dbReference type="NCBI Taxonomy" id="1254432"/>
    <lineage>
        <taxon>Bacteria</taxon>
        <taxon>Pseudomonadati</taxon>
        <taxon>Myxococcota</taxon>
        <taxon>Polyangia</taxon>
        <taxon>Polyangiales</taxon>
        <taxon>Polyangiaceae</taxon>
        <taxon>Sorangium</taxon>
    </lineage>
</organism>
<dbReference type="EMBL" id="CP003969">
    <property type="protein sequence ID" value="AGP42303.1"/>
    <property type="molecule type" value="Genomic_DNA"/>
</dbReference>
<evidence type="ECO:0000313" key="2">
    <source>
        <dbReference type="EMBL" id="AGP42303.1"/>
    </source>
</evidence>
<gene>
    <name evidence="2" type="ORF">SCE1572_52075</name>
</gene>